<protein>
    <recommendedName>
        <fullName evidence="5">Macroglobulin domain-containing protein</fullName>
    </recommendedName>
</protein>
<evidence type="ECO:0000256" key="3">
    <source>
        <dbReference type="ARBA" id="ARBA00023180"/>
    </source>
</evidence>
<feature type="domain" description="Macroglobulin" evidence="5">
    <location>
        <begin position="141"/>
        <end position="227"/>
    </location>
</feature>
<comment type="caution">
    <text evidence="6">The sequence shown here is derived from an EMBL/GenBank/DDBJ whole genome shotgun (WGS) entry which is preliminary data.</text>
</comment>
<feature type="chain" id="PRO_5035917951" description="Macroglobulin domain-containing protein" evidence="4">
    <location>
        <begin position="20"/>
        <end position="231"/>
    </location>
</feature>
<dbReference type="EMBL" id="CAIIXF020000003">
    <property type="protein sequence ID" value="CAH1779313.1"/>
    <property type="molecule type" value="Genomic_DNA"/>
</dbReference>
<dbReference type="FunFam" id="2.60.40.1930:FF:000001">
    <property type="entry name" value="CD109 isoform 3"/>
    <property type="match status" value="1"/>
</dbReference>
<reference evidence="6" key="1">
    <citation type="submission" date="2022-03" db="EMBL/GenBank/DDBJ databases">
        <authorList>
            <person name="Martin C."/>
        </authorList>
    </citation>
    <scope>NUCLEOTIDE SEQUENCE</scope>
</reference>
<accession>A0A8S4NE89</accession>
<dbReference type="GO" id="GO:0004866">
    <property type="term" value="F:endopeptidase inhibitor activity"/>
    <property type="evidence" value="ECO:0007669"/>
    <property type="project" value="InterPro"/>
</dbReference>
<feature type="non-terminal residue" evidence="6">
    <location>
        <position position="1"/>
    </location>
</feature>
<dbReference type="Gene3D" id="2.60.40.2950">
    <property type="match status" value="1"/>
</dbReference>
<proteinExistence type="predicted"/>
<dbReference type="Pfam" id="PF01835">
    <property type="entry name" value="MG2"/>
    <property type="match status" value="1"/>
</dbReference>
<keyword evidence="2" id="KW-0882">Thioester bond</keyword>
<keyword evidence="7" id="KW-1185">Reference proteome</keyword>
<dbReference type="Gene3D" id="2.60.40.1930">
    <property type="match status" value="1"/>
</dbReference>
<evidence type="ECO:0000256" key="1">
    <source>
        <dbReference type="ARBA" id="ARBA00022729"/>
    </source>
</evidence>
<evidence type="ECO:0000313" key="7">
    <source>
        <dbReference type="Proteomes" id="UP000749559"/>
    </source>
</evidence>
<evidence type="ECO:0000313" key="6">
    <source>
        <dbReference type="EMBL" id="CAH1779313.1"/>
    </source>
</evidence>
<name>A0A8S4NE89_OWEFU</name>
<feature type="signal peptide" evidence="4">
    <location>
        <begin position="1"/>
        <end position="19"/>
    </location>
</feature>
<evidence type="ECO:0000256" key="4">
    <source>
        <dbReference type="SAM" id="SignalP"/>
    </source>
</evidence>
<dbReference type="InterPro" id="IPR050473">
    <property type="entry name" value="A2M/Complement_sys"/>
</dbReference>
<organism evidence="6 7">
    <name type="scientific">Owenia fusiformis</name>
    <name type="common">Polychaete worm</name>
    <dbReference type="NCBI Taxonomy" id="6347"/>
    <lineage>
        <taxon>Eukaryota</taxon>
        <taxon>Metazoa</taxon>
        <taxon>Spiralia</taxon>
        <taxon>Lophotrochozoa</taxon>
        <taxon>Annelida</taxon>
        <taxon>Polychaeta</taxon>
        <taxon>Sedentaria</taxon>
        <taxon>Canalipalpata</taxon>
        <taxon>Sabellida</taxon>
        <taxon>Oweniida</taxon>
        <taxon>Oweniidae</taxon>
        <taxon>Owenia</taxon>
    </lineage>
</organism>
<keyword evidence="1 4" id="KW-0732">Signal</keyword>
<dbReference type="PANTHER" id="PTHR11412">
    <property type="entry name" value="MACROGLOBULIN / COMPLEMENT"/>
    <property type="match status" value="1"/>
</dbReference>
<evidence type="ECO:0000259" key="5">
    <source>
        <dbReference type="Pfam" id="PF01835"/>
    </source>
</evidence>
<dbReference type="PANTHER" id="PTHR11412:SF136">
    <property type="entry name" value="CD109 ANTIGEN"/>
    <property type="match status" value="1"/>
</dbReference>
<dbReference type="InterPro" id="IPR002890">
    <property type="entry name" value="MG2"/>
</dbReference>
<sequence length="231" mass="25078">MKWMLITVLGILPFSPTQAEPPPPPPTLTLPLRTTPPTPAPRIKPTYFVVTPKVFRRGIDLEIGVCILYGLGPVTVTAKVTKKGQTYVGTATIAPGTSAVIAIPILTSADEGVYTLTVSGSGGLRFKDSTTLTLDPHSVSVFIQTDKAIYKPGQEVKFRVLVIKPDCIPLDEPLDIFISDKNNNKIKQWLNQKETSGVISKSLQLSDQPPLGDWKITVTVLGEKTTKIFTV</sequence>
<keyword evidence="3" id="KW-0325">Glycoprotein</keyword>
<dbReference type="AlphaFoldDB" id="A0A8S4NE89"/>
<dbReference type="Proteomes" id="UP000749559">
    <property type="component" value="Unassembled WGS sequence"/>
</dbReference>
<gene>
    <name evidence="6" type="ORF">OFUS_LOCUS6134</name>
</gene>
<dbReference type="OrthoDB" id="6156464at2759"/>
<evidence type="ECO:0000256" key="2">
    <source>
        <dbReference type="ARBA" id="ARBA00022966"/>
    </source>
</evidence>